<proteinExistence type="predicted"/>
<name>A0ABT7BBT9_9CYAN</name>
<keyword evidence="2" id="KW-1185">Reference proteome</keyword>
<organism evidence="1 2">
    <name type="scientific">Roseofilum capinflatum BLCC-M114</name>
    <dbReference type="NCBI Taxonomy" id="3022440"/>
    <lineage>
        <taxon>Bacteria</taxon>
        <taxon>Bacillati</taxon>
        <taxon>Cyanobacteriota</taxon>
        <taxon>Cyanophyceae</taxon>
        <taxon>Desertifilales</taxon>
        <taxon>Desertifilaceae</taxon>
        <taxon>Roseofilum</taxon>
        <taxon>Roseofilum capinflatum</taxon>
    </lineage>
</organism>
<dbReference type="RefSeq" id="WP_283768935.1">
    <property type="nucleotide sequence ID" value="NZ_JAQOSO010000110.1"/>
</dbReference>
<accession>A0ABT7BBT9</accession>
<evidence type="ECO:0000313" key="1">
    <source>
        <dbReference type="EMBL" id="MDJ1176658.1"/>
    </source>
</evidence>
<sequence length="71" mass="8154">MSESNSTQATPQEIEEVIRELEQYRERLVNDVLGVSRKVKLSQKKALEKLANHPEIIKIDHALQELRASQS</sequence>
<dbReference type="Proteomes" id="UP001235849">
    <property type="component" value="Unassembled WGS sequence"/>
</dbReference>
<reference evidence="1 2" key="1">
    <citation type="submission" date="2023-01" db="EMBL/GenBank/DDBJ databases">
        <title>Novel diversity within Roseofilum (Cyanobacteria; Desertifilaceae) from marine benthic mats with descriptions of four novel species.</title>
        <authorList>
            <person name="Wang Y."/>
            <person name="Berthold D.E."/>
            <person name="Hu J."/>
            <person name="Lefler F.W."/>
            <person name="Laughinghouse H.D. IV."/>
        </authorList>
    </citation>
    <scope>NUCLEOTIDE SEQUENCE [LARGE SCALE GENOMIC DNA]</scope>
    <source>
        <strain evidence="1 2">BLCC-M114</strain>
    </source>
</reference>
<comment type="caution">
    <text evidence="1">The sequence shown here is derived from an EMBL/GenBank/DDBJ whole genome shotgun (WGS) entry which is preliminary data.</text>
</comment>
<protein>
    <submittedName>
        <fullName evidence="1">Acetyltransferase</fullName>
    </submittedName>
</protein>
<evidence type="ECO:0000313" key="2">
    <source>
        <dbReference type="Proteomes" id="UP001235849"/>
    </source>
</evidence>
<gene>
    <name evidence="1" type="ORF">PMG25_21450</name>
</gene>
<dbReference type="EMBL" id="JAQOSO010000110">
    <property type="protein sequence ID" value="MDJ1176658.1"/>
    <property type="molecule type" value="Genomic_DNA"/>
</dbReference>